<evidence type="ECO:0000256" key="2">
    <source>
        <dbReference type="ARBA" id="ARBA00022475"/>
    </source>
</evidence>
<comment type="caution">
    <text evidence="9">The sequence shown here is derived from an EMBL/GenBank/DDBJ whole genome shotgun (WGS) entry which is preliminary data.</text>
</comment>
<protein>
    <submittedName>
        <fullName evidence="9">PspC domain-containing protein</fullName>
    </submittedName>
</protein>
<dbReference type="InterPro" id="IPR007168">
    <property type="entry name" value="Phageshock_PspC_N"/>
</dbReference>
<feature type="transmembrane region" description="Helical" evidence="7">
    <location>
        <begin position="46"/>
        <end position="71"/>
    </location>
</feature>
<evidence type="ECO:0000256" key="1">
    <source>
        <dbReference type="ARBA" id="ARBA00004162"/>
    </source>
</evidence>
<evidence type="ECO:0000256" key="5">
    <source>
        <dbReference type="ARBA" id="ARBA00023136"/>
    </source>
</evidence>
<feature type="compositionally biased region" description="Low complexity" evidence="6">
    <location>
        <begin position="167"/>
        <end position="180"/>
    </location>
</feature>
<comment type="subcellular location">
    <subcellularLocation>
        <location evidence="1">Cell membrane</location>
        <topology evidence="1">Single-pass membrane protein</topology>
    </subcellularLocation>
</comment>
<evidence type="ECO:0000256" key="3">
    <source>
        <dbReference type="ARBA" id="ARBA00022692"/>
    </source>
</evidence>
<proteinExistence type="predicted"/>
<evidence type="ECO:0000256" key="4">
    <source>
        <dbReference type="ARBA" id="ARBA00022989"/>
    </source>
</evidence>
<feature type="transmembrane region" description="Helical" evidence="7">
    <location>
        <begin position="235"/>
        <end position="254"/>
    </location>
</feature>
<feature type="transmembrane region" description="Helical" evidence="7">
    <location>
        <begin position="261"/>
        <end position="278"/>
    </location>
</feature>
<keyword evidence="3 7" id="KW-0812">Transmembrane</keyword>
<keyword evidence="2" id="KW-1003">Cell membrane</keyword>
<feature type="region of interest" description="Disordered" evidence="6">
    <location>
        <begin position="137"/>
        <end position="198"/>
    </location>
</feature>
<dbReference type="EMBL" id="JAIEZQ010000003">
    <property type="protein sequence ID" value="MBY9076328.1"/>
    <property type="molecule type" value="Genomic_DNA"/>
</dbReference>
<keyword evidence="5 7" id="KW-0472">Membrane</keyword>
<sequence>MTEAPQQRVATEHLRDYSQLRRSLTDRKIAGVAGGLGRHLNIDPTVIRVILVVLCFFGGAGFLLYGAAWLLVPEEGKDEAVISTSPSTRNALLIAAAVVAALLLIGDSWGGFGFPWPLVLVGLVVLLVLTFREKPMSDQTPAGPPAGSPPPSGGTGVIAPGAGGTTPTGPTDDTTVFGAEPPAPPWLPPAGPTYPSPAPPAHRGPKLFWVTLALVAVALGTLGLVEVAGADVPDAAYPALALTVIGAMLVLGAWVGRAGGLILLGVVAALALAAASVAEPRFGGDRRTVEDPVTAMRVEDRYFVPAGSILLDMSNIHDIARLEGRTIEVEARAGDLTVVLPEGVDAVVDADIAVAGEANIDGEVFDGTNVHVQREIDGGADAPEIELKMDLVVGSIEVRQP</sequence>
<dbReference type="RefSeq" id="WP_221026142.1">
    <property type="nucleotide sequence ID" value="NZ_JAIEZQ010000003.1"/>
</dbReference>
<dbReference type="PANTHER" id="PTHR33885">
    <property type="entry name" value="PHAGE SHOCK PROTEIN C"/>
    <property type="match status" value="1"/>
</dbReference>
<feature type="compositionally biased region" description="Pro residues" evidence="6">
    <location>
        <begin position="181"/>
        <end position="198"/>
    </location>
</feature>
<keyword evidence="10" id="KW-1185">Reference proteome</keyword>
<feature type="compositionally biased region" description="Pro residues" evidence="6">
    <location>
        <begin position="142"/>
        <end position="152"/>
    </location>
</feature>
<dbReference type="PANTHER" id="PTHR33885:SF3">
    <property type="entry name" value="PHAGE SHOCK PROTEIN C"/>
    <property type="match status" value="1"/>
</dbReference>
<keyword evidence="4 7" id="KW-1133">Transmembrane helix</keyword>
<dbReference type="Proteomes" id="UP000754710">
    <property type="component" value="Unassembled WGS sequence"/>
</dbReference>
<organism evidence="9 10">
    <name type="scientific">Nocardioides jiangsuensis</name>
    <dbReference type="NCBI Taxonomy" id="2866161"/>
    <lineage>
        <taxon>Bacteria</taxon>
        <taxon>Bacillati</taxon>
        <taxon>Actinomycetota</taxon>
        <taxon>Actinomycetes</taxon>
        <taxon>Propionibacteriales</taxon>
        <taxon>Nocardioidaceae</taxon>
        <taxon>Nocardioides</taxon>
    </lineage>
</organism>
<dbReference type="Pfam" id="PF04024">
    <property type="entry name" value="PspC"/>
    <property type="match status" value="1"/>
</dbReference>
<accession>A0ABS7RQK1</accession>
<evidence type="ECO:0000259" key="8">
    <source>
        <dbReference type="Pfam" id="PF04024"/>
    </source>
</evidence>
<evidence type="ECO:0000313" key="10">
    <source>
        <dbReference type="Proteomes" id="UP000754710"/>
    </source>
</evidence>
<feature type="domain" description="Phage shock protein PspC N-terminal" evidence="8">
    <location>
        <begin position="19"/>
        <end position="75"/>
    </location>
</feature>
<feature type="transmembrane region" description="Helical" evidence="7">
    <location>
        <begin position="207"/>
        <end position="229"/>
    </location>
</feature>
<evidence type="ECO:0000256" key="6">
    <source>
        <dbReference type="SAM" id="MobiDB-lite"/>
    </source>
</evidence>
<name>A0ABS7RQK1_9ACTN</name>
<evidence type="ECO:0000256" key="7">
    <source>
        <dbReference type="SAM" id="Phobius"/>
    </source>
</evidence>
<feature type="transmembrane region" description="Helical" evidence="7">
    <location>
        <begin position="91"/>
        <end position="108"/>
    </location>
</feature>
<evidence type="ECO:0000313" key="9">
    <source>
        <dbReference type="EMBL" id="MBY9076328.1"/>
    </source>
</evidence>
<reference evidence="9 10" key="1">
    <citation type="submission" date="2021-08" db="EMBL/GenBank/DDBJ databases">
        <title>Nocardioides bacterium WL0053 sp. nov., isolated from the sediment.</title>
        <authorList>
            <person name="Wang L."/>
            <person name="Zhang D."/>
            <person name="Zhang A."/>
        </authorList>
    </citation>
    <scope>NUCLEOTIDE SEQUENCE [LARGE SCALE GENOMIC DNA]</scope>
    <source>
        <strain evidence="9 10">WL0053</strain>
    </source>
</reference>
<dbReference type="InterPro" id="IPR052027">
    <property type="entry name" value="PspC"/>
</dbReference>
<gene>
    <name evidence="9" type="ORF">K1X13_15960</name>
</gene>
<feature type="transmembrane region" description="Helical" evidence="7">
    <location>
        <begin position="114"/>
        <end position="131"/>
    </location>
</feature>
<feature type="compositionally biased region" description="Gly residues" evidence="6">
    <location>
        <begin position="153"/>
        <end position="166"/>
    </location>
</feature>